<dbReference type="OMA" id="MHGDLIS"/>
<accession>I4YB46</accession>
<dbReference type="RefSeq" id="XP_006958860.1">
    <property type="nucleotide sequence ID" value="XM_006958798.1"/>
</dbReference>
<evidence type="ECO:0000313" key="2">
    <source>
        <dbReference type="Proteomes" id="UP000005242"/>
    </source>
</evidence>
<dbReference type="AlphaFoldDB" id="I4YB46"/>
<evidence type="ECO:0008006" key="3">
    <source>
        <dbReference type="Google" id="ProtNLM"/>
    </source>
</evidence>
<dbReference type="InParanoid" id="I4YB46"/>
<gene>
    <name evidence="1" type="ORF">WALSEDRAFT_69332</name>
</gene>
<dbReference type="Proteomes" id="UP000005242">
    <property type="component" value="Unassembled WGS sequence"/>
</dbReference>
<sequence>MKGDLLELSESKSIIDNFTAKFGSINGVLLLDKSHFCIGSQGNLKKSDASAIAELIDNVCTIPNNVYKIQLSPNRGFLYLLNNESITIAIQS</sequence>
<keyword evidence="2" id="KW-1185">Reference proteome</keyword>
<dbReference type="EMBL" id="JH668234">
    <property type="protein sequence ID" value="EIM21188.1"/>
    <property type="molecule type" value="Genomic_DNA"/>
</dbReference>
<dbReference type="HOGENOM" id="CLU_2499610_0_0_1"/>
<proteinExistence type="predicted"/>
<organism evidence="1 2">
    <name type="scientific">Wallemia mellicola (strain ATCC MYA-4683 / CBS 633.66)</name>
    <name type="common">Wallemia sebi (CBS 633.66)</name>
    <dbReference type="NCBI Taxonomy" id="671144"/>
    <lineage>
        <taxon>Eukaryota</taxon>
        <taxon>Fungi</taxon>
        <taxon>Dikarya</taxon>
        <taxon>Basidiomycota</taxon>
        <taxon>Wallemiomycotina</taxon>
        <taxon>Wallemiomycetes</taxon>
        <taxon>Wallemiales</taxon>
        <taxon>Wallemiaceae</taxon>
        <taxon>Wallemia</taxon>
    </lineage>
</organism>
<reference evidence="1 2" key="1">
    <citation type="journal article" date="2012" name="Fungal Genet. Biol.">
        <title>The genome of the xerotolerant mold Wallemia sebi reveals adaptations to osmotic stress and suggests cryptic sexual reproduction.</title>
        <authorList>
            <person name="Padamsee M."/>
            <person name="Kumar T.K.A."/>
            <person name="Riley R."/>
            <person name="Binder M."/>
            <person name="Boyd A."/>
            <person name="Calvo A.M."/>
            <person name="Furukawa K."/>
            <person name="Hesse C."/>
            <person name="Hohmann S."/>
            <person name="James T.Y."/>
            <person name="LaButti K."/>
            <person name="Lapidus A."/>
            <person name="Lindquist E."/>
            <person name="Lucas S."/>
            <person name="Miller K."/>
            <person name="Shantappa S."/>
            <person name="Grigoriev I.V."/>
            <person name="Hibbett D.S."/>
            <person name="McLaughlin D.J."/>
            <person name="Spatafora J.W."/>
            <person name="Aime M.C."/>
        </authorList>
    </citation>
    <scope>NUCLEOTIDE SEQUENCE [LARGE SCALE GENOMIC DNA]</scope>
    <source>
        <strain evidence="2">ATCC MYA-4683 / CBS 633.66</strain>
    </source>
</reference>
<dbReference type="KEGG" id="wse:WALSEDRAFT_69332"/>
<dbReference type="GeneID" id="18475572"/>
<protein>
    <recommendedName>
        <fullName evidence="3">Late endosomal/lysosomal adaptor and MAPK and MTOR activator 5</fullName>
    </recommendedName>
</protein>
<name>I4YB46_WALMC</name>
<evidence type="ECO:0000313" key="1">
    <source>
        <dbReference type="EMBL" id="EIM21188.1"/>
    </source>
</evidence>
<dbReference type="Gene3D" id="3.30.450.30">
    <property type="entry name" value="Dynein light chain 2a, cytoplasmic"/>
    <property type="match status" value="1"/>
</dbReference>